<protein>
    <submittedName>
        <fullName evidence="3">Uncharacterized protein</fullName>
    </submittedName>
</protein>
<comment type="similarity">
    <text evidence="1">Belongs to the plant acyltransferase family.</text>
</comment>
<dbReference type="Pfam" id="PF02458">
    <property type="entry name" value="Transferase"/>
    <property type="match status" value="1"/>
</dbReference>
<proteinExistence type="inferred from homology"/>
<dbReference type="PANTHER" id="PTHR31147">
    <property type="entry name" value="ACYL TRANSFERASE 4"/>
    <property type="match status" value="1"/>
</dbReference>
<organism evidence="3 4">
    <name type="scientific">Turnera subulata</name>
    <dbReference type="NCBI Taxonomy" id="218843"/>
    <lineage>
        <taxon>Eukaryota</taxon>
        <taxon>Viridiplantae</taxon>
        <taxon>Streptophyta</taxon>
        <taxon>Embryophyta</taxon>
        <taxon>Tracheophyta</taxon>
        <taxon>Spermatophyta</taxon>
        <taxon>Magnoliopsida</taxon>
        <taxon>eudicotyledons</taxon>
        <taxon>Gunneridae</taxon>
        <taxon>Pentapetalae</taxon>
        <taxon>rosids</taxon>
        <taxon>fabids</taxon>
        <taxon>Malpighiales</taxon>
        <taxon>Passifloraceae</taxon>
        <taxon>Turnera</taxon>
    </lineage>
</organism>
<dbReference type="EMBL" id="JAKUCV010003099">
    <property type="protein sequence ID" value="KAJ4840144.1"/>
    <property type="molecule type" value="Genomic_DNA"/>
</dbReference>
<accession>A0A9Q0G0J2</accession>
<dbReference type="PANTHER" id="PTHR31147:SF66">
    <property type="entry name" value="OS05G0315700 PROTEIN"/>
    <property type="match status" value="1"/>
</dbReference>
<dbReference type="OrthoDB" id="1483986at2759"/>
<name>A0A9Q0G0J2_9ROSI</name>
<evidence type="ECO:0000256" key="1">
    <source>
        <dbReference type="ARBA" id="ARBA00009861"/>
    </source>
</evidence>
<evidence type="ECO:0000313" key="3">
    <source>
        <dbReference type="EMBL" id="KAJ4840144.1"/>
    </source>
</evidence>
<reference evidence="3" key="1">
    <citation type="submission" date="2022-02" db="EMBL/GenBank/DDBJ databases">
        <authorList>
            <person name="Henning P.M."/>
            <person name="McCubbin A.G."/>
            <person name="Shore J.S."/>
        </authorList>
    </citation>
    <scope>NUCLEOTIDE SEQUENCE</scope>
    <source>
        <strain evidence="3">F60SS</strain>
        <tissue evidence="3">Leaves</tissue>
    </source>
</reference>
<evidence type="ECO:0000313" key="4">
    <source>
        <dbReference type="Proteomes" id="UP001141552"/>
    </source>
</evidence>
<dbReference type="Proteomes" id="UP001141552">
    <property type="component" value="Unassembled WGS sequence"/>
</dbReference>
<evidence type="ECO:0000256" key="2">
    <source>
        <dbReference type="ARBA" id="ARBA00022679"/>
    </source>
</evidence>
<dbReference type="Gene3D" id="3.30.559.10">
    <property type="entry name" value="Chloramphenicol acetyltransferase-like domain"/>
    <property type="match status" value="2"/>
</dbReference>
<dbReference type="AlphaFoldDB" id="A0A9Q0G0J2"/>
<dbReference type="InterPro" id="IPR050898">
    <property type="entry name" value="Plant_acyltransferase"/>
</dbReference>
<gene>
    <name evidence="3" type="ORF">Tsubulata_000216</name>
</gene>
<dbReference type="GO" id="GO:0016740">
    <property type="term" value="F:transferase activity"/>
    <property type="evidence" value="ECO:0007669"/>
    <property type="project" value="UniProtKB-KW"/>
</dbReference>
<comment type="caution">
    <text evidence="3">The sequence shown here is derived from an EMBL/GenBank/DDBJ whole genome shotgun (WGS) entry which is preliminary data.</text>
</comment>
<sequence>MAGQYCTRLVFKVHRQDPILIKPSKPTPHEFKPLSDIDDQDGLRVQIPVIHFYPYNNNNNINYDDDPGQVMKDAIAKALVFYYPLAGRLIEGPNRKLIVECSGEGVMFIEADAPEVSLEGFGELGPPFPCIEELLFDVPGSHGMINTPLLLFQMTRLKCGGIVLAIRLNHAVSDAAGLMQFMLAIRDIAHRAESPRIKPVWERHLLNARFPPRVTCKLHEYDQLVDTKEKLPASKMTHRSFFFGPNQVSAIRSLTPLDLRQCSTFEILTAFMWRHRTVALQLDPNEEVRIICIVNARNKFNPPLPSGYYGNCTAYSVAKTTAGELTGTPLGYALKLVREAKGNVTEEYMRSIADLMVTKGRPWYTMVGSYLVSDVTRAKFLEMDFGWGKPIFGGPAKGNVASFHVKHTNKKGESGVLVTLCISAPAMERLVKELDGLLKGNSSGDGAIKQPKSAL</sequence>
<reference evidence="3" key="2">
    <citation type="journal article" date="2023" name="Plants (Basel)">
        <title>Annotation of the Turnera subulata (Passifloraceae) Draft Genome Reveals the S-Locus Evolved after the Divergence of Turneroideae from Passifloroideae in a Stepwise Manner.</title>
        <authorList>
            <person name="Henning P.M."/>
            <person name="Roalson E.H."/>
            <person name="Mir W."/>
            <person name="McCubbin A.G."/>
            <person name="Shore J.S."/>
        </authorList>
    </citation>
    <scope>NUCLEOTIDE SEQUENCE</scope>
    <source>
        <strain evidence="3">F60SS</strain>
    </source>
</reference>
<keyword evidence="2" id="KW-0808">Transferase</keyword>
<keyword evidence="4" id="KW-1185">Reference proteome</keyword>
<dbReference type="InterPro" id="IPR023213">
    <property type="entry name" value="CAT-like_dom_sf"/>
</dbReference>